<dbReference type="Proteomes" id="UP000076154">
    <property type="component" value="Unassembled WGS sequence"/>
</dbReference>
<feature type="region of interest" description="Disordered" evidence="3">
    <location>
        <begin position="123"/>
        <end position="171"/>
    </location>
</feature>
<dbReference type="InterPro" id="IPR010754">
    <property type="entry name" value="OPA3-like"/>
</dbReference>
<evidence type="ECO:0000313" key="5">
    <source>
        <dbReference type="Proteomes" id="UP000076154"/>
    </source>
</evidence>
<reference evidence="4" key="1">
    <citation type="submission" date="2018-04" db="EMBL/GenBank/DDBJ databases">
        <title>Whole genome sequencing of Hypsizygus marmoreus.</title>
        <authorList>
            <person name="Choi I.-G."/>
            <person name="Min B."/>
            <person name="Kim J.-G."/>
            <person name="Kim S."/>
            <person name="Oh Y.-L."/>
            <person name="Kong W.-S."/>
            <person name="Park H."/>
            <person name="Jeong J."/>
            <person name="Song E.-S."/>
        </authorList>
    </citation>
    <scope>NUCLEOTIDE SEQUENCE [LARGE SCALE GENOMIC DNA]</scope>
    <source>
        <strain evidence="4">51987-8</strain>
    </source>
</reference>
<comment type="caution">
    <text evidence="4">The sequence shown here is derived from an EMBL/GenBank/DDBJ whole genome shotgun (WGS) entry which is preliminary data.</text>
</comment>
<dbReference type="EMBL" id="LUEZ02000080">
    <property type="protein sequence ID" value="RDB19495.1"/>
    <property type="molecule type" value="Genomic_DNA"/>
</dbReference>
<dbReference type="OrthoDB" id="2129069at2759"/>
<proteinExistence type="inferred from homology"/>
<dbReference type="Pfam" id="PF07047">
    <property type="entry name" value="OPA3"/>
    <property type="match status" value="1"/>
</dbReference>
<name>A0A369JGF9_HYPMA</name>
<dbReference type="GO" id="GO:0019216">
    <property type="term" value="P:regulation of lipid metabolic process"/>
    <property type="evidence" value="ECO:0007669"/>
    <property type="project" value="TreeGrafter"/>
</dbReference>
<feature type="compositionally biased region" description="Polar residues" evidence="3">
    <location>
        <begin position="124"/>
        <end position="140"/>
    </location>
</feature>
<evidence type="ECO:0000256" key="2">
    <source>
        <dbReference type="ARBA" id="ARBA00023054"/>
    </source>
</evidence>
<gene>
    <name evidence="4" type="ORF">Hypma_013605</name>
</gene>
<dbReference type="AlphaFoldDB" id="A0A369JGF9"/>
<sequence>MGEPAKHIRPLSEARAIENGANALAEGFLFAVAASLILGETWRTSRNQSKRRDSVDDQLDALGTKVVELTTRVDSLSTQWENELRDEKQRNDELSRILQRVVEIGLRGGWAEFEDTPLQIPRIQVSSYQPPSDSPHSSSELPPEDTQIDVNTQTPSSDSSPSPPSSKDRPS</sequence>
<organism evidence="4 5">
    <name type="scientific">Hypsizygus marmoreus</name>
    <name type="common">White beech mushroom</name>
    <name type="synonym">Agaricus marmoreus</name>
    <dbReference type="NCBI Taxonomy" id="39966"/>
    <lineage>
        <taxon>Eukaryota</taxon>
        <taxon>Fungi</taxon>
        <taxon>Dikarya</taxon>
        <taxon>Basidiomycota</taxon>
        <taxon>Agaricomycotina</taxon>
        <taxon>Agaricomycetes</taxon>
        <taxon>Agaricomycetidae</taxon>
        <taxon>Agaricales</taxon>
        <taxon>Tricholomatineae</taxon>
        <taxon>Lyophyllaceae</taxon>
        <taxon>Hypsizygus</taxon>
    </lineage>
</organism>
<dbReference type="PANTHER" id="PTHR12499">
    <property type="entry name" value="OPTIC ATROPHY 3 PROTEIN OPA3"/>
    <property type="match status" value="1"/>
</dbReference>
<comment type="similarity">
    <text evidence="1">Belongs to the OPA3 family.</text>
</comment>
<dbReference type="PANTHER" id="PTHR12499:SF0">
    <property type="entry name" value="OPTIC ATROPHY 3 PROTEIN"/>
    <property type="match status" value="1"/>
</dbReference>
<dbReference type="InParanoid" id="A0A369JGF9"/>
<accession>A0A369JGF9</accession>
<dbReference type="FunCoup" id="A0A369JGF9">
    <property type="interactions" value="269"/>
</dbReference>
<evidence type="ECO:0000256" key="3">
    <source>
        <dbReference type="SAM" id="MobiDB-lite"/>
    </source>
</evidence>
<keyword evidence="2" id="KW-0175">Coiled coil</keyword>
<evidence type="ECO:0000313" key="4">
    <source>
        <dbReference type="EMBL" id="RDB19495.1"/>
    </source>
</evidence>
<keyword evidence="5" id="KW-1185">Reference proteome</keyword>
<protein>
    <submittedName>
        <fullName evidence="4">OPA3-like protein</fullName>
    </submittedName>
</protein>
<dbReference type="GO" id="GO:0005739">
    <property type="term" value="C:mitochondrion"/>
    <property type="evidence" value="ECO:0007669"/>
    <property type="project" value="TreeGrafter"/>
</dbReference>
<evidence type="ECO:0000256" key="1">
    <source>
        <dbReference type="ARBA" id="ARBA00007584"/>
    </source>
</evidence>